<accession>A0ABR3K400</accession>
<dbReference type="EMBL" id="JBEUSY010000518">
    <property type="protein sequence ID" value="KAL1228180.1"/>
    <property type="molecule type" value="Genomic_DNA"/>
</dbReference>
<evidence type="ECO:0000313" key="3">
    <source>
        <dbReference type="Proteomes" id="UP001558632"/>
    </source>
</evidence>
<keyword evidence="3" id="KW-1185">Reference proteome</keyword>
<dbReference type="SUPFAM" id="SSF49764">
    <property type="entry name" value="HSP20-like chaperones"/>
    <property type="match status" value="1"/>
</dbReference>
<comment type="caution">
    <text evidence="2">The sequence shown here is derived from an EMBL/GenBank/DDBJ whole genome shotgun (WGS) entry which is preliminary data.</text>
</comment>
<gene>
    <name evidence="2" type="ORF">TSPI_04581</name>
</gene>
<dbReference type="CDD" id="cd06463">
    <property type="entry name" value="p23_like"/>
    <property type="match status" value="1"/>
</dbReference>
<reference evidence="2 3" key="1">
    <citation type="submission" date="2024-07" db="EMBL/GenBank/DDBJ databases">
        <title>Enhanced genomic and transcriptomic resources for Trichinella pseudospiralis and T. spiralis underpin the discovery of pronounced molecular differences between stages and species.</title>
        <authorList>
            <person name="Pasi K.K."/>
            <person name="La Rosa G."/>
            <person name="Gomez-Morales M.A."/>
            <person name="Tosini F."/>
            <person name="Sumanam S."/>
            <person name="Young N.D."/>
            <person name="Chang B.C."/>
            <person name="Robin G.B."/>
        </authorList>
    </citation>
    <scope>NUCLEOTIDE SEQUENCE [LARGE SCALE GENOMIC DNA]</scope>
    <source>
        <strain evidence="2">ISS534</strain>
    </source>
</reference>
<dbReference type="Pfam" id="PF04969">
    <property type="entry name" value="CS"/>
    <property type="match status" value="1"/>
</dbReference>
<sequence length="89" mass="10409">MLLYSVSVYVITVEIYEADGLNEQFSSVKFDWYQSDETVTVTVKVNDVNKDDLTVEFGLKFLIYNGKKMLKEIQLKLQRLVQVRIQQVL</sequence>
<protein>
    <submittedName>
        <fullName evidence="2">Protein SGT1</fullName>
    </submittedName>
</protein>
<feature type="domain" description="CS" evidence="1">
    <location>
        <begin position="29"/>
        <end position="60"/>
    </location>
</feature>
<dbReference type="Gene3D" id="2.60.40.790">
    <property type="match status" value="1"/>
</dbReference>
<dbReference type="Proteomes" id="UP001558632">
    <property type="component" value="Unassembled WGS sequence"/>
</dbReference>
<proteinExistence type="predicted"/>
<name>A0ABR3K400_TRISP</name>
<evidence type="ECO:0000259" key="1">
    <source>
        <dbReference type="Pfam" id="PF04969"/>
    </source>
</evidence>
<dbReference type="InterPro" id="IPR008978">
    <property type="entry name" value="HSP20-like_chaperone"/>
</dbReference>
<dbReference type="InterPro" id="IPR007052">
    <property type="entry name" value="CS_dom"/>
</dbReference>
<organism evidence="2 3">
    <name type="scientific">Trichinella spiralis</name>
    <name type="common">Trichina worm</name>
    <dbReference type="NCBI Taxonomy" id="6334"/>
    <lineage>
        <taxon>Eukaryota</taxon>
        <taxon>Metazoa</taxon>
        <taxon>Ecdysozoa</taxon>
        <taxon>Nematoda</taxon>
        <taxon>Enoplea</taxon>
        <taxon>Dorylaimia</taxon>
        <taxon>Trichinellida</taxon>
        <taxon>Trichinellidae</taxon>
        <taxon>Trichinella</taxon>
    </lineage>
</organism>
<evidence type="ECO:0000313" key="2">
    <source>
        <dbReference type="EMBL" id="KAL1228180.1"/>
    </source>
</evidence>